<evidence type="ECO:0000256" key="1">
    <source>
        <dbReference type="SAM" id="MobiDB-lite"/>
    </source>
</evidence>
<evidence type="ECO:0000313" key="2">
    <source>
        <dbReference type="EMBL" id="KAG9239874.1"/>
    </source>
</evidence>
<feature type="region of interest" description="Disordered" evidence="1">
    <location>
        <begin position="92"/>
        <end position="169"/>
    </location>
</feature>
<keyword evidence="3" id="KW-1185">Reference proteome</keyword>
<dbReference type="EMBL" id="MU254774">
    <property type="protein sequence ID" value="KAG9239874.1"/>
    <property type="molecule type" value="Genomic_DNA"/>
</dbReference>
<gene>
    <name evidence="2" type="ORF">BJ878DRAFT_530056</name>
</gene>
<feature type="compositionally biased region" description="Polar residues" evidence="1">
    <location>
        <begin position="110"/>
        <end position="120"/>
    </location>
</feature>
<reference evidence="2" key="1">
    <citation type="journal article" date="2021" name="IMA Fungus">
        <title>Genomic characterization of three marine fungi, including Emericellopsis atlantica sp. nov. with signatures of a generalist lifestyle and marine biomass degradation.</title>
        <authorList>
            <person name="Hagestad O.C."/>
            <person name="Hou L."/>
            <person name="Andersen J.H."/>
            <person name="Hansen E.H."/>
            <person name="Altermark B."/>
            <person name="Li C."/>
            <person name="Kuhnert E."/>
            <person name="Cox R.J."/>
            <person name="Crous P.W."/>
            <person name="Spatafora J.W."/>
            <person name="Lail K."/>
            <person name="Amirebrahimi M."/>
            <person name="Lipzen A."/>
            <person name="Pangilinan J."/>
            <person name="Andreopoulos W."/>
            <person name="Hayes R.D."/>
            <person name="Ng V."/>
            <person name="Grigoriev I.V."/>
            <person name="Jackson S.A."/>
            <person name="Sutton T.D.S."/>
            <person name="Dobson A.D.W."/>
            <person name="Rama T."/>
        </authorList>
    </citation>
    <scope>NUCLEOTIDE SEQUENCE</scope>
    <source>
        <strain evidence="2">TRa3180A</strain>
    </source>
</reference>
<name>A0A9P7YU52_9HELO</name>
<proteinExistence type="predicted"/>
<accession>A0A9P7YU52</accession>
<comment type="caution">
    <text evidence="2">The sequence shown here is derived from an EMBL/GenBank/DDBJ whole genome shotgun (WGS) entry which is preliminary data.</text>
</comment>
<dbReference type="AlphaFoldDB" id="A0A9P7YU52"/>
<sequence length="228" mass="24859">MGTTESTTKHTKVYCLELGYTQRFSRVEVDEAVKGGTINLRLRGESGTQGTTNIQPDRLPRGRLKKASITPVILNKPKPKLVTQVAISPSISPANQTEQMETDAIKSTEPVETSQSSPSMSGGLPDLDPTVTRNDESGVAEPPESTSTPIPAPPSTPPLQPPPDTPPRYFTRAAFKRKRSDSNVSLEERMHKVIKAMIAQVALGEFDEEFDYALPATEVEGIKIPKTY</sequence>
<feature type="compositionally biased region" description="Pro residues" evidence="1">
    <location>
        <begin position="150"/>
        <end position="166"/>
    </location>
</feature>
<dbReference type="Proteomes" id="UP000887226">
    <property type="component" value="Unassembled WGS sequence"/>
</dbReference>
<feature type="non-terminal residue" evidence="2">
    <location>
        <position position="228"/>
    </location>
</feature>
<dbReference type="OrthoDB" id="10574730at2759"/>
<protein>
    <submittedName>
        <fullName evidence="2">Uncharacterized protein</fullName>
    </submittedName>
</protein>
<organism evidence="2 3">
    <name type="scientific">Calycina marina</name>
    <dbReference type="NCBI Taxonomy" id="1763456"/>
    <lineage>
        <taxon>Eukaryota</taxon>
        <taxon>Fungi</taxon>
        <taxon>Dikarya</taxon>
        <taxon>Ascomycota</taxon>
        <taxon>Pezizomycotina</taxon>
        <taxon>Leotiomycetes</taxon>
        <taxon>Helotiales</taxon>
        <taxon>Pezizellaceae</taxon>
        <taxon>Calycina</taxon>
    </lineage>
</organism>
<evidence type="ECO:0000313" key="3">
    <source>
        <dbReference type="Proteomes" id="UP000887226"/>
    </source>
</evidence>